<dbReference type="Pfam" id="PF12796">
    <property type="entry name" value="Ank_2"/>
    <property type="match status" value="6"/>
</dbReference>
<evidence type="ECO:0000313" key="8">
    <source>
        <dbReference type="Proteomes" id="UP000566819"/>
    </source>
</evidence>
<keyword evidence="1" id="KW-0677">Repeat</keyword>
<dbReference type="InterPro" id="IPR036770">
    <property type="entry name" value="Ankyrin_rpt-contain_sf"/>
</dbReference>
<evidence type="ECO:0000313" key="7">
    <source>
        <dbReference type="EMBL" id="KAF4627646.1"/>
    </source>
</evidence>
<dbReference type="PRINTS" id="PR01415">
    <property type="entry name" value="ANKYRIN"/>
</dbReference>
<dbReference type="EMBL" id="JAAMPI010000933">
    <property type="protein sequence ID" value="KAF4627646.1"/>
    <property type="molecule type" value="Genomic_DNA"/>
</dbReference>
<dbReference type="SUPFAM" id="SSF56112">
    <property type="entry name" value="Protein kinase-like (PK-like)"/>
    <property type="match status" value="1"/>
</dbReference>
<feature type="region of interest" description="Disordered" evidence="4">
    <location>
        <begin position="1187"/>
        <end position="1234"/>
    </location>
</feature>
<dbReference type="PANTHER" id="PTHR24123:SF33">
    <property type="entry name" value="PROTEIN HOS4"/>
    <property type="match status" value="1"/>
</dbReference>
<feature type="compositionally biased region" description="Acidic residues" evidence="4">
    <location>
        <begin position="996"/>
        <end position="1007"/>
    </location>
</feature>
<dbReference type="Pfam" id="PF00069">
    <property type="entry name" value="Pkinase"/>
    <property type="match status" value="1"/>
</dbReference>
<feature type="region of interest" description="Disordered" evidence="4">
    <location>
        <begin position="428"/>
        <end position="474"/>
    </location>
</feature>
<dbReference type="Proteomes" id="UP000566819">
    <property type="component" value="Unassembled WGS sequence"/>
</dbReference>
<dbReference type="PROSITE" id="PS50297">
    <property type="entry name" value="ANK_REP_REGION"/>
    <property type="match status" value="10"/>
</dbReference>
<feature type="repeat" description="ANK" evidence="3">
    <location>
        <begin position="1423"/>
        <end position="1455"/>
    </location>
</feature>
<dbReference type="SUPFAM" id="SSF48403">
    <property type="entry name" value="Ankyrin repeat"/>
    <property type="match status" value="4"/>
</dbReference>
<dbReference type="SMART" id="SM00248">
    <property type="entry name" value="ANK"/>
    <property type="match status" value="19"/>
</dbReference>
<dbReference type="GO" id="GO:0005524">
    <property type="term" value="F:ATP binding"/>
    <property type="evidence" value="ECO:0007669"/>
    <property type="project" value="InterPro"/>
</dbReference>
<evidence type="ECO:0000256" key="3">
    <source>
        <dbReference type="PROSITE-ProRule" id="PRU00023"/>
    </source>
</evidence>
<reference evidence="7 8" key="1">
    <citation type="submission" date="2020-03" db="EMBL/GenBank/DDBJ databases">
        <title>Draft Genome Sequence of Cudoniella acicularis.</title>
        <authorList>
            <person name="Buettner E."/>
            <person name="Kellner H."/>
        </authorList>
    </citation>
    <scope>NUCLEOTIDE SEQUENCE [LARGE SCALE GENOMIC DNA]</scope>
    <source>
        <strain evidence="7 8">DSM 108380</strain>
    </source>
</reference>
<evidence type="ECO:0000256" key="1">
    <source>
        <dbReference type="ARBA" id="ARBA00022737"/>
    </source>
</evidence>
<dbReference type="Pfam" id="PF13637">
    <property type="entry name" value="Ank_4"/>
    <property type="match status" value="1"/>
</dbReference>
<dbReference type="Gene3D" id="1.25.40.20">
    <property type="entry name" value="Ankyrin repeat-containing domain"/>
    <property type="match status" value="8"/>
</dbReference>
<dbReference type="PROSITE" id="PS00108">
    <property type="entry name" value="PROTEIN_KINASE_ST"/>
    <property type="match status" value="1"/>
</dbReference>
<evidence type="ECO:0000259" key="5">
    <source>
        <dbReference type="PROSITE" id="PS50011"/>
    </source>
</evidence>
<sequence>MASILKSPPEDVERAMAPIFEAVVGQGCAPDSRFKDSDFVRISELLAQLGTPGWSERPRTYAILRVIGSIKSMKSFIDAEFLDISIPYDSGKMAKVLAKSLANKFIEKQYLVMTDAYDLEKADGQHQHLDHDADTYFLCGDLLGSGGFGEVDLVRSKLSLKNYARKRVLRSKTQGIKSIARELSSLKRLSHHHLVKLLGSYTDPRYIGCIMEPVAEWNLQEYLNQSPFPSSQKQCLRGFYGSLASAITYLHLEKIRHKDLKPSNLLVKDSKVLITDFGAALDWSRTDRSTTKERIGEHTPAYMAPEVEDWQPRNSSTDIYSLGLIFMEMTTVLKGETLQARLNYFLRNGNKTPLHRTNLVASESWQKMLEKKSPDDNQPLKWCRIMTPLAPESRIKADILWKTIYNWQDKYRYYPLCCDESETISEERHSRAVQSTVAGGRRQSEHEKSKTKFNPSAGIQPGTDASPTIPPKHTKNEDEIRLFDAARKGNLVMVKLLHQQGVNIEAKDDEGRTAMIIAAENANNSVMNYLLDSGADIDAQDNDGRTALHKAASGPVFVFKSLLQRNPDLEMQTHEGSCALHFAVKSGDEEITRLLLKAGADINRETFEGWTALLYSAKEGYESIARLLLDAPELLPGQAPDAANLESTVSKGMTCLHKAANFGHTTLVELFLERGLEVERKTDLGWTAFHFAAHTNEVGVALLLLQNDADMLATTNRGYLPLHLACLSGSMDMVSLLLDYSVNIDALDEEMLTPLHFAALYGKPKVLEMLIERGAKLMARTCYEYTPLHFTVPDSGDDDEVKRGKIECAKFLLQQSVDIDAGDQHGLSPLHKAAASGSLDFMRFLLDHGANVNVEATDTYRPLDSAILNSQEAAVALLLQRGANVHNANGRAMNLAVTNGGQMSIVRLLVNYGATMEGHEELLEFLNLDEGMANLPGPGPGPADPSEADLAAINRLLSEDEEYSNFTTVNYDTPSSFTPQRRSTGIEPAAKVAPEDSPEEDETDETDENKTVAIKRLQDDGFDTTLAAEAYSLCGNNEEEARFVLLEMYEALAKGATRYPPGSLHEAVSKKDMAVLKMVLAMGCNINEISKSCHPDQTALMCAAAIDANKFLQTLLNSGADVAIKNSAGNTALHFATEAGNVEAAKILLEHGADIEAKNKHGWTPLGCATPAMQKFLADWSKEKEALKSPQNITSQPIASSSNPKTVDTTTLKTDGSVRKKPPPVPRKNSKLAKRFGATPLAAASEEPPQVAMVDNSERTISTFQSSINPNLMISITRLPTSQKQPPPTPIETKVPIQTKEAQPTPRSHVLPKPTETKETQPSSRSPILPKPPLPVADKKAVAHKAPPAKKPQKGKLPFPNILEAVSHGSLLDVIAQIKHGSPINDEDDQGNTALHLASSLGSDAKVIILLNHGAPANTTNKIGNTSLHKAAQMGRSAVCKMLLEKDADVGAKNQEGETPLHVAAFYGQVDAVKLLLSFMADVKVKDKKGNDVLRAAEEGDRMEIGEGRAYQEILGLLSASE</sequence>
<feature type="repeat" description="ANK" evidence="3">
    <location>
        <begin position="1390"/>
        <end position="1422"/>
    </location>
</feature>
<feature type="region of interest" description="Disordered" evidence="4">
    <location>
        <begin position="1280"/>
        <end position="1357"/>
    </location>
</feature>
<protein>
    <submittedName>
        <fullName evidence="7">Uncharacterized protein</fullName>
    </submittedName>
</protein>
<dbReference type="CDD" id="cd00180">
    <property type="entry name" value="PKc"/>
    <property type="match status" value="1"/>
</dbReference>
<dbReference type="GO" id="GO:0004672">
    <property type="term" value="F:protein kinase activity"/>
    <property type="evidence" value="ECO:0007669"/>
    <property type="project" value="InterPro"/>
</dbReference>
<feature type="domain" description="Protein kinase" evidence="5">
    <location>
        <begin position="137"/>
        <end position="414"/>
    </location>
</feature>
<feature type="repeat" description="ANK" evidence="3">
    <location>
        <begin position="1128"/>
        <end position="1160"/>
    </location>
</feature>
<gene>
    <name evidence="7" type="ORF">G7Y89_g10507</name>
</gene>
<proteinExistence type="predicted"/>
<evidence type="ECO:0000259" key="6">
    <source>
        <dbReference type="PROSITE" id="PS50030"/>
    </source>
</evidence>
<dbReference type="InterPro" id="IPR011009">
    <property type="entry name" value="Kinase-like_dom_sf"/>
</dbReference>
<feature type="region of interest" description="Disordered" evidence="4">
    <location>
        <begin position="965"/>
        <end position="1010"/>
    </location>
</feature>
<evidence type="ECO:0000256" key="4">
    <source>
        <dbReference type="SAM" id="MobiDB-lite"/>
    </source>
</evidence>
<feature type="compositionally biased region" description="Polar residues" evidence="4">
    <location>
        <begin position="1189"/>
        <end position="1214"/>
    </location>
</feature>
<feature type="compositionally biased region" description="Polar residues" evidence="4">
    <location>
        <begin position="965"/>
        <end position="983"/>
    </location>
</feature>
<feature type="repeat" description="ANK" evidence="3">
    <location>
        <begin position="684"/>
        <end position="716"/>
    </location>
</feature>
<feature type="repeat" description="ANK" evidence="3">
    <location>
        <begin position="510"/>
        <end position="542"/>
    </location>
</feature>
<dbReference type="InterPro" id="IPR000719">
    <property type="entry name" value="Prot_kinase_dom"/>
</dbReference>
<feature type="domain" description="UBA" evidence="6">
    <location>
        <begin position="1005"/>
        <end position="1048"/>
    </location>
</feature>
<dbReference type="PROSITE" id="PS50011">
    <property type="entry name" value="PROTEIN_KINASE_DOM"/>
    <property type="match status" value="1"/>
</dbReference>
<dbReference type="OrthoDB" id="4062651at2759"/>
<dbReference type="Pfam" id="PF00023">
    <property type="entry name" value="Ank"/>
    <property type="match status" value="1"/>
</dbReference>
<feature type="repeat" description="ANK" evidence="3">
    <location>
        <begin position="825"/>
        <end position="857"/>
    </location>
</feature>
<name>A0A8H4RE65_9HELO</name>
<dbReference type="InterPro" id="IPR051165">
    <property type="entry name" value="Multifunctional_ANK_Repeat"/>
</dbReference>
<feature type="repeat" description="ANK" evidence="3">
    <location>
        <begin position="1095"/>
        <end position="1127"/>
    </location>
</feature>
<dbReference type="SMART" id="SM00220">
    <property type="entry name" value="S_TKc"/>
    <property type="match status" value="1"/>
</dbReference>
<dbReference type="InterPro" id="IPR008271">
    <property type="entry name" value="Ser/Thr_kinase_AS"/>
</dbReference>
<dbReference type="InterPro" id="IPR002110">
    <property type="entry name" value="Ankyrin_rpt"/>
</dbReference>
<comment type="caution">
    <text evidence="7">The sequence shown here is derived from an EMBL/GenBank/DDBJ whole genome shotgun (WGS) entry which is preliminary data.</text>
</comment>
<feature type="repeat" description="ANK" evidence="3">
    <location>
        <begin position="717"/>
        <end position="749"/>
    </location>
</feature>
<dbReference type="PROSITE" id="PS50030">
    <property type="entry name" value="UBA"/>
    <property type="match status" value="1"/>
</dbReference>
<keyword evidence="2 3" id="KW-0040">ANK repeat</keyword>
<dbReference type="InterPro" id="IPR015940">
    <property type="entry name" value="UBA"/>
</dbReference>
<evidence type="ECO:0000256" key="2">
    <source>
        <dbReference type="ARBA" id="ARBA00023043"/>
    </source>
</evidence>
<feature type="repeat" description="ANK" evidence="3">
    <location>
        <begin position="1456"/>
        <end position="1488"/>
    </location>
</feature>
<keyword evidence="8" id="KW-1185">Reference proteome</keyword>
<feature type="repeat" description="ANK" evidence="3">
    <location>
        <begin position="651"/>
        <end position="683"/>
    </location>
</feature>
<feature type="repeat" description="ANK" evidence="3">
    <location>
        <begin position="575"/>
        <end position="607"/>
    </location>
</feature>
<organism evidence="7 8">
    <name type="scientific">Cudoniella acicularis</name>
    <dbReference type="NCBI Taxonomy" id="354080"/>
    <lineage>
        <taxon>Eukaryota</taxon>
        <taxon>Fungi</taxon>
        <taxon>Dikarya</taxon>
        <taxon>Ascomycota</taxon>
        <taxon>Pezizomycotina</taxon>
        <taxon>Leotiomycetes</taxon>
        <taxon>Helotiales</taxon>
        <taxon>Tricladiaceae</taxon>
        <taxon>Cudoniella</taxon>
    </lineage>
</organism>
<dbReference type="Gene3D" id="1.10.8.10">
    <property type="entry name" value="DNA helicase RuvA subunit, C-terminal domain"/>
    <property type="match status" value="1"/>
</dbReference>
<feature type="repeat" description="ANK" evidence="3">
    <location>
        <begin position="750"/>
        <end position="782"/>
    </location>
</feature>
<feature type="repeat" description="ANK" evidence="3">
    <location>
        <begin position="477"/>
        <end position="509"/>
    </location>
</feature>
<dbReference type="Gene3D" id="1.10.510.10">
    <property type="entry name" value="Transferase(Phosphotransferase) domain 1"/>
    <property type="match status" value="1"/>
</dbReference>
<dbReference type="PROSITE" id="PS50088">
    <property type="entry name" value="ANK_REPEAT"/>
    <property type="match status" value="13"/>
</dbReference>
<accession>A0A8H4RE65</accession>
<dbReference type="PANTHER" id="PTHR24123">
    <property type="entry name" value="ANKYRIN REPEAT-CONTAINING"/>
    <property type="match status" value="1"/>
</dbReference>